<protein>
    <submittedName>
        <fullName evidence="1">Uncharacterized protein</fullName>
    </submittedName>
</protein>
<organism evidence="1 2">
    <name type="scientific">Vermiconidia calcicola</name>
    <dbReference type="NCBI Taxonomy" id="1690605"/>
    <lineage>
        <taxon>Eukaryota</taxon>
        <taxon>Fungi</taxon>
        <taxon>Dikarya</taxon>
        <taxon>Ascomycota</taxon>
        <taxon>Pezizomycotina</taxon>
        <taxon>Dothideomycetes</taxon>
        <taxon>Dothideomycetidae</taxon>
        <taxon>Mycosphaerellales</taxon>
        <taxon>Extremaceae</taxon>
        <taxon>Vermiconidia</taxon>
    </lineage>
</organism>
<evidence type="ECO:0000313" key="2">
    <source>
        <dbReference type="Proteomes" id="UP001281147"/>
    </source>
</evidence>
<name>A0ACC3NI08_9PEZI</name>
<comment type="caution">
    <text evidence="1">The sequence shown here is derived from an EMBL/GenBank/DDBJ whole genome shotgun (WGS) entry which is preliminary data.</text>
</comment>
<proteinExistence type="predicted"/>
<gene>
    <name evidence="1" type="ORF">LTR37_005895</name>
</gene>
<keyword evidence="2" id="KW-1185">Reference proteome</keyword>
<evidence type="ECO:0000313" key="1">
    <source>
        <dbReference type="EMBL" id="KAK3717186.1"/>
    </source>
</evidence>
<dbReference type="EMBL" id="JAUTXU010000038">
    <property type="protein sequence ID" value="KAK3717186.1"/>
    <property type="molecule type" value="Genomic_DNA"/>
</dbReference>
<dbReference type="Proteomes" id="UP001281147">
    <property type="component" value="Unassembled WGS sequence"/>
</dbReference>
<accession>A0ACC3NI08</accession>
<sequence>MKQKNTRVPANGLYPPKAYSNTHVYIMDDVDPDAPAKKVGKKLKIHPHTFNCNSVRDFFNDHTECHVHSVRFQNDAKGKDVFAYWKDELETKTADDLLIIYFHGQAGGEEETYKWALSQHPKTQINAYNLIKLLNDSNAECLFLLDCFIHTRITNKWKRVSGNTEIIARPDRMHQPDGKVAEHDSDFTSALITNLDDFITRIDEEEGFKGYKAMKSIPELMARDTEMYSNPQRIWLSRTAYGEDKVVVRFKVDPCLIRQTGKMEFFAVQIQGEQVDGVKESSLSGGTAEGTRMPDAQTASFTGEAVGDMGDFEDEDDEDGGDSTLFIGD</sequence>
<reference evidence="1" key="1">
    <citation type="submission" date="2023-07" db="EMBL/GenBank/DDBJ databases">
        <title>Black Yeasts Isolated from many extreme environments.</title>
        <authorList>
            <person name="Coleine C."/>
            <person name="Stajich J.E."/>
            <person name="Selbmann L."/>
        </authorList>
    </citation>
    <scope>NUCLEOTIDE SEQUENCE</scope>
    <source>
        <strain evidence="1">CCFEE 5714</strain>
    </source>
</reference>